<accession>A0AAV2SJ39</accession>
<feature type="region of interest" description="Disordered" evidence="7">
    <location>
        <begin position="665"/>
        <end position="690"/>
    </location>
</feature>
<evidence type="ECO:0000313" key="9">
    <source>
        <dbReference type="EMBL" id="CAL4199027.1"/>
    </source>
</evidence>
<proteinExistence type="inferred from homology"/>
<dbReference type="EMBL" id="CAXKWB010075079">
    <property type="protein sequence ID" value="CAL4199027.1"/>
    <property type="molecule type" value="Genomic_DNA"/>
</dbReference>
<keyword evidence="4" id="KW-0653">Protein transport</keyword>
<dbReference type="PANTHER" id="PTHR11654">
    <property type="entry name" value="OLIGOPEPTIDE TRANSPORTER-RELATED"/>
    <property type="match status" value="1"/>
</dbReference>
<feature type="transmembrane region" description="Helical" evidence="8">
    <location>
        <begin position="561"/>
        <end position="582"/>
    </location>
</feature>
<keyword evidence="5 8" id="KW-1133">Transmembrane helix</keyword>
<comment type="caution">
    <text evidence="9">The sequence shown here is derived from an EMBL/GenBank/DDBJ whole genome shotgun (WGS) entry which is preliminary data.</text>
</comment>
<feature type="transmembrane region" description="Helical" evidence="8">
    <location>
        <begin position="636"/>
        <end position="654"/>
    </location>
</feature>
<dbReference type="GO" id="GO:0015833">
    <property type="term" value="P:peptide transport"/>
    <property type="evidence" value="ECO:0007669"/>
    <property type="project" value="UniProtKB-KW"/>
</dbReference>
<keyword evidence="6 8" id="KW-0472">Membrane</keyword>
<protein>
    <submittedName>
        <fullName evidence="9">Uncharacterized protein</fullName>
    </submittedName>
</protein>
<feature type="transmembrane region" description="Helical" evidence="8">
    <location>
        <begin position="12"/>
        <end position="38"/>
    </location>
</feature>
<evidence type="ECO:0000256" key="3">
    <source>
        <dbReference type="ARBA" id="ARBA00022692"/>
    </source>
</evidence>
<keyword evidence="4" id="KW-0571">Peptide transport</keyword>
<gene>
    <name evidence="9" type="ORF">MNOR_LOCUS37413</name>
</gene>
<feature type="transmembrane region" description="Helical" evidence="8">
    <location>
        <begin position="316"/>
        <end position="337"/>
    </location>
</feature>
<evidence type="ECO:0000256" key="7">
    <source>
        <dbReference type="SAM" id="MobiDB-lite"/>
    </source>
</evidence>
<dbReference type="Pfam" id="PF00854">
    <property type="entry name" value="PTR2"/>
    <property type="match status" value="1"/>
</dbReference>
<evidence type="ECO:0000256" key="6">
    <source>
        <dbReference type="ARBA" id="ARBA00023136"/>
    </source>
</evidence>
<evidence type="ECO:0000256" key="4">
    <source>
        <dbReference type="ARBA" id="ARBA00022856"/>
    </source>
</evidence>
<keyword evidence="3 8" id="KW-0812">Transmembrane</keyword>
<feature type="transmembrane region" description="Helical" evidence="8">
    <location>
        <begin position="82"/>
        <end position="104"/>
    </location>
</feature>
<evidence type="ECO:0000313" key="10">
    <source>
        <dbReference type="Proteomes" id="UP001497623"/>
    </source>
</evidence>
<dbReference type="Proteomes" id="UP001497623">
    <property type="component" value="Unassembled WGS sequence"/>
</dbReference>
<feature type="transmembrane region" description="Helical" evidence="8">
    <location>
        <begin position="58"/>
        <end position="75"/>
    </location>
</feature>
<evidence type="ECO:0000256" key="5">
    <source>
        <dbReference type="ARBA" id="ARBA00022989"/>
    </source>
</evidence>
<keyword evidence="4" id="KW-0813">Transport</keyword>
<dbReference type="Gene3D" id="1.20.1250.20">
    <property type="entry name" value="MFS general substrate transporter like domains"/>
    <property type="match status" value="2"/>
</dbReference>
<reference evidence="9 10" key="1">
    <citation type="submission" date="2024-05" db="EMBL/GenBank/DDBJ databases">
        <authorList>
            <person name="Wallberg A."/>
        </authorList>
    </citation>
    <scope>NUCLEOTIDE SEQUENCE [LARGE SCALE GENOMIC DNA]</scope>
</reference>
<feature type="transmembrane region" description="Helical" evidence="8">
    <location>
        <begin position="152"/>
        <end position="174"/>
    </location>
</feature>
<evidence type="ECO:0000256" key="2">
    <source>
        <dbReference type="ARBA" id="ARBA00005982"/>
    </source>
</evidence>
<feature type="transmembrane region" description="Helical" evidence="8">
    <location>
        <begin position="594"/>
        <end position="616"/>
    </location>
</feature>
<dbReference type="AlphaFoldDB" id="A0AAV2SJ39"/>
<feature type="transmembrane region" description="Helical" evidence="8">
    <location>
        <begin position="110"/>
        <end position="132"/>
    </location>
</feature>
<dbReference type="InterPro" id="IPR036259">
    <property type="entry name" value="MFS_trans_sf"/>
</dbReference>
<evidence type="ECO:0000256" key="8">
    <source>
        <dbReference type="SAM" id="Phobius"/>
    </source>
</evidence>
<dbReference type="InterPro" id="IPR000109">
    <property type="entry name" value="POT_fam"/>
</dbReference>
<dbReference type="GO" id="GO:0022857">
    <property type="term" value="F:transmembrane transporter activity"/>
    <property type="evidence" value="ECO:0007669"/>
    <property type="project" value="InterPro"/>
</dbReference>
<feature type="transmembrane region" description="Helical" evidence="8">
    <location>
        <begin position="349"/>
        <end position="367"/>
    </location>
</feature>
<feature type="transmembrane region" description="Helical" evidence="8">
    <location>
        <begin position="186"/>
        <end position="206"/>
    </location>
</feature>
<dbReference type="GO" id="GO:0016020">
    <property type="term" value="C:membrane"/>
    <property type="evidence" value="ECO:0007669"/>
    <property type="project" value="UniProtKB-SubCell"/>
</dbReference>
<organism evidence="9 10">
    <name type="scientific">Meganyctiphanes norvegica</name>
    <name type="common">Northern krill</name>
    <name type="synonym">Thysanopoda norvegica</name>
    <dbReference type="NCBI Taxonomy" id="48144"/>
    <lineage>
        <taxon>Eukaryota</taxon>
        <taxon>Metazoa</taxon>
        <taxon>Ecdysozoa</taxon>
        <taxon>Arthropoda</taxon>
        <taxon>Crustacea</taxon>
        <taxon>Multicrustacea</taxon>
        <taxon>Malacostraca</taxon>
        <taxon>Eumalacostraca</taxon>
        <taxon>Eucarida</taxon>
        <taxon>Euphausiacea</taxon>
        <taxon>Euphausiidae</taxon>
        <taxon>Meganyctiphanes</taxon>
    </lineage>
</organism>
<sequence length="690" mass="76002">MGSASSLKYPRGAFFILGGYLTERFVYYGLFGGFVLYAQRMLGFTASSASSTKAIAEGLIYLCPILGSIIADSFFGKVRMVFTMCCIYTVGAAIMALSAVTPMWGGIDGASVPGVGGMLVLGIAAGLMKAVYTSLGGDQFKIPEQRDLQKRYFYAFYWMINAGAYLGQTMTSNLRISVQCFGGDCFFLPFCILVGFMVLSTIIFFFGRSYYVAAAPDPTLINSIKCVGYSIKKFFQNLRGSERKPVEHFMDRSVGKYDQQLVSDVKDTLRVLLLFCTFPLFWALFYQTSTGMIFQAKRLNGYMSETYRIPPEMSGTLNPLFIITLIPLFDLVIYPLFNKWGILTQTPHRMVTGMIFAVTAFVAYGLVNVGVEQAFISSDMARIHVYNARSCDISINLPTQELYVVSKHGQLLLPDIKIGDESTVSISIPNGCDGAPVSDITISVSVLGGKESTLLITPNGAVALPPTDEYLKDEGAEAKIRVLMIKQGNEKVVLIDNTLEVEFNVTDPVFAKFKPVSPENYNVTISDKNLGQVFVTQDGVYDVVVLDNEALLFPMTAPSDLHMAVLIPQYLLLTIGEILFSVSSMDFAYSEAPGCMKSLLQAANLFTITVGLWLFAILSKISEATGVFDHRPSSQAFSYAFLMALNTVVFVLLLKRYLSQTDEKEKTEAKEMQSSDNTGQENQAYVEDQA</sequence>
<keyword evidence="10" id="KW-1185">Reference proteome</keyword>
<comment type="similarity">
    <text evidence="2">Belongs to the major facilitator superfamily. Proton-dependent oligopeptide transporter (POT/PTR) (TC 2.A.17) family.</text>
</comment>
<comment type="subcellular location">
    <subcellularLocation>
        <location evidence="1">Membrane</location>
        <topology evidence="1">Multi-pass membrane protein</topology>
    </subcellularLocation>
</comment>
<feature type="non-terminal residue" evidence="9">
    <location>
        <position position="690"/>
    </location>
</feature>
<evidence type="ECO:0000256" key="1">
    <source>
        <dbReference type="ARBA" id="ARBA00004141"/>
    </source>
</evidence>
<feature type="transmembrane region" description="Helical" evidence="8">
    <location>
        <begin position="271"/>
        <end position="296"/>
    </location>
</feature>
<feature type="compositionally biased region" description="Polar residues" evidence="7">
    <location>
        <begin position="674"/>
        <end position="683"/>
    </location>
</feature>
<name>A0AAV2SJ39_MEGNR</name>
<dbReference type="SUPFAM" id="SSF103473">
    <property type="entry name" value="MFS general substrate transporter"/>
    <property type="match status" value="1"/>
</dbReference>